<dbReference type="RefSeq" id="XP_018263735.1">
    <property type="nucleotide sequence ID" value="XM_018406927.1"/>
</dbReference>
<proteinExistence type="predicted"/>
<sequence length="366" mass="41781">MSTSKILYGLLNPALYRRLTITRRNAESVFWGVLPHAIEEDFFGEEGPHRTDVTEDKEIPGNRLWPDFIVPYDEVIGEQYPARRQEIHSTVGKPTYPDANTNHRKLTSLSNVRELIIDSLPSVGTTETLQKFYPVFDRTKGKSIKALPIVERLRLTSRFVWEISDLFNYTYPTPTPSSSSGTQQGVFRHTILDFLLLSLPQDLREVVIDYPIFDDQLKAEFIRKRIGLGKGVGVGCGHPGSDTRYRFIAQKWEPFKENFIMIALTPLPGCYKDTHLIIRNVHSSSTAFVRGSTVSLYFLRDPSSTAERVISVDERVEQIMTMLEPPLARERDAALTVKRWEFFSAEVGDGDDKSVEIKVRAEFEAY</sequence>
<reference evidence="1" key="1">
    <citation type="submission" date="2013-07" db="EMBL/GenBank/DDBJ databases">
        <title>The Genome Sequence of Cryptococcus dejecticola CBS10117.</title>
        <authorList>
            <consortium name="The Broad Institute Genome Sequencing Platform"/>
            <person name="Cuomo C."/>
            <person name="Litvintseva A."/>
            <person name="Chen Y."/>
            <person name="Heitman J."/>
            <person name="Sun S."/>
            <person name="Springer D."/>
            <person name="Dromer F."/>
            <person name="Young S.K."/>
            <person name="Zeng Q."/>
            <person name="Gargeya S."/>
            <person name="Fitzgerald M."/>
            <person name="Abouelleil A."/>
            <person name="Alvarado L."/>
            <person name="Berlin A.M."/>
            <person name="Chapman S.B."/>
            <person name="Dewar J."/>
            <person name="Goldberg J."/>
            <person name="Griggs A."/>
            <person name="Gujja S."/>
            <person name="Hansen M."/>
            <person name="Howarth C."/>
            <person name="Imamovic A."/>
            <person name="Larimer J."/>
            <person name="McCowan C."/>
            <person name="Murphy C."/>
            <person name="Pearson M."/>
            <person name="Priest M."/>
            <person name="Roberts A."/>
            <person name="Saif S."/>
            <person name="Shea T."/>
            <person name="Sykes S."/>
            <person name="Wortman J."/>
            <person name="Nusbaum C."/>
            <person name="Birren B."/>
        </authorList>
    </citation>
    <scope>NUCLEOTIDE SEQUENCE [LARGE SCALE GENOMIC DNA]</scope>
    <source>
        <strain evidence="1">CBS 10117</strain>
    </source>
</reference>
<dbReference type="KEGG" id="kdj:28967307"/>
<organism evidence="1">
    <name type="scientific">Kwoniella dejecticola CBS 10117</name>
    <dbReference type="NCBI Taxonomy" id="1296121"/>
    <lineage>
        <taxon>Eukaryota</taxon>
        <taxon>Fungi</taxon>
        <taxon>Dikarya</taxon>
        <taxon>Basidiomycota</taxon>
        <taxon>Agaricomycotina</taxon>
        <taxon>Tremellomycetes</taxon>
        <taxon>Tremellales</taxon>
        <taxon>Cryptococcaceae</taxon>
        <taxon>Kwoniella</taxon>
    </lineage>
</organism>
<keyword evidence="3" id="KW-1185">Reference proteome</keyword>
<evidence type="ECO:0000313" key="1">
    <source>
        <dbReference type="EMBL" id="OBR85893.1"/>
    </source>
</evidence>
<dbReference type="EMBL" id="KI894030">
    <property type="protein sequence ID" value="OBR85893.1"/>
    <property type="molecule type" value="Genomic_DNA"/>
</dbReference>
<evidence type="ECO:0000313" key="3">
    <source>
        <dbReference type="Proteomes" id="UP000078595"/>
    </source>
</evidence>
<dbReference type="GeneID" id="28967307"/>
<dbReference type="OrthoDB" id="10499407at2759"/>
<protein>
    <submittedName>
        <fullName evidence="1">Uncharacterized protein</fullName>
    </submittedName>
</protein>
<dbReference type="EMBL" id="CP144533">
    <property type="protein sequence ID" value="WWC61008.1"/>
    <property type="molecule type" value="Genomic_DNA"/>
</dbReference>
<dbReference type="Proteomes" id="UP000078595">
    <property type="component" value="Chromosome 4"/>
</dbReference>
<reference evidence="2" key="3">
    <citation type="submission" date="2024-02" db="EMBL/GenBank/DDBJ databases">
        <title>Comparative genomics of Cryptococcus and Kwoniella reveals pathogenesis evolution and contrasting modes of karyotype evolution via chromosome fusion or intercentromeric recombination.</title>
        <authorList>
            <person name="Coelho M.A."/>
            <person name="David-Palma M."/>
            <person name="Shea T."/>
            <person name="Bowers K."/>
            <person name="McGinley-Smith S."/>
            <person name="Mohammad A.W."/>
            <person name="Gnirke A."/>
            <person name="Yurkov A.M."/>
            <person name="Nowrousian M."/>
            <person name="Sun S."/>
            <person name="Cuomo C.A."/>
            <person name="Heitman J."/>
        </authorList>
    </citation>
    <scope>NUCLEOTIDE SEQUENCE</scope>
    <source>
        <strain evidence="2">CBS 10117</strain>
    </source>
</reference>
<reference evidence="2" key="2">
    <citation type="submission" date="2013-07" db="EMBL/GenBank/DDBJ databases">
        <authorList>
            <consortium name="The Broad Institute Genome Sequencing Platform"/>
            <person name="Cuomo C."/>
            <person name="Litvintseva A."/>
            <person name="Chen Y."/>
            <person name="Heitman J."/>
            <person name="Sun S."/>
            <person name="Springer D."/>
            <person name="Dromer F."/>
            <person name="Young S.K."/>
            <person name="Zeng Q."/>
            <person name="Gargeya S."/>
            <person name="Fitzgerald M."/>
            <person name="Abouelleil A."/>
            <person name="Alvarado L."/>
            <person name="Berlin A.M."/>
            <person name="Chapman S.B."/>
            <person name="Dewar J."/>
            <person name="Goldberg J."/>
            <person name="Griggs A."/>
            <person name="Gujja S."/>
            <person name="Hansen M."/>
            <person name="Howarth C."/>
            <person name="Imamovic A."/>
            <person name="Larimer J."/>
            <person name="McCowan C."/>
            <person name="Murphy C."/>
            <person name="Pearson M."/>
            <person name="Priest M."/>
            <person name="Roberts A."/>
            <person name="Saif S."/>
            <person name="Shea T."/>
            <person name="Sykes S."/>
            <person name="Wortman J."/>
            <person name="Nusbaum C."/>
            <person name="Birren B."/>
        </authorList>
    </citation>
    <scope>NUCLEOTIDE SEQUENCE</scope>
    <source>
        <strain evidence="2">CBS 10117</strain>
    </source>
</reference>
<dbReference type="VEuPathDB" id="FungiDB:I303_03608"/>
<evidence type="ECO:0000313" key="2">
    <source>
        <dbReference type="EMBL" id="WWC61008.1"/>
    </source>
</evidence>
<dbReference type="AlphaFoldDB" id="A0A1A6A764"/>
<name>A0A1A6A764_9TREE</name>
<accession>A0A1A6A764</accession>
<gene>
    <name evidence="1" type="ORF">I303_03608</name>
    <name evidence="2" type="ORF">I303_103586</name>
</gene>